<organism evidence="1 2">
    <name type="scientific">Mycena metata</name>
    <dbReference type="NCBI Taxonomy" id="1033252"/>
    <lineage>
        <taxon>Eukaryota</taxon>
        <taxon>Fungi</taxon>
        <taxon>Dikarya</taxon>
        <taxon>Basidiomycota</taxon>
        <taxon>Agaricomycotina</taxon>
        <taxon>Agaricomycetes</taxon>
        <taxon>Agaricomycetidae</taxon>
        <taxon>Agaricales</taxon>
        <taxon>Marasmiineae</taxon>
        <taxon>Mycenaceae</taxon>
        <taxon>Mycena</taxon>
    </lineage>
</organism>
<accession>A0AAD7GT20</accession>
<proteinExistence type="predicted"/>
<reference evidence="1" key="1">
    <citation type="submission" date="2023-03" db="EMBL/GenBank/DDBJ databases">
        <title>Massive genome expansion in bonnet fungi (Mycena s.s.) driven by repeated elements and novel gene families across ecological guilds.</title>
        <authorList>
            <consortium name="Lawrence Berkeley National Laboratory"/>
            <person name="Harder C.B."/>
            <person name="Miyauchi S."/>
            <person name="Viragh M."/>
            <person name="Kuo A."/>
            <person name="Thoen E."/>
            <person name="Andreopoulos B."/>
            <person name="Lu D."/>
            <person name="Skrede I."/>
            <person name="Drula E."/>
            <person name="Henrissat B."/>
            <person name="Morin E."/>
            <person name="Kohler A."/>
            <person name="Barry K."/>
            <person name="LaButti K."/>
            <person name="Morin E."/>
            <person name="Salamov A."/>
            <person name="Lipzen A."/>
            <person name="Mereny Z."/>
            <person name="Hegedus B."/>
            <person name="Baldrian P."/>
            <person name="Stursova M."/>
            <person name="Weitz H."/>
            <person name="Taylor A."/>
            <person name="Grigoriev I.V."/>
            <person name="Nagy L.G."/>
            <person name="Martin F."/>
            <person name="Kauserud H."/>
        </authorList>
    </citation>
    <scope>NUCLEOTIDE SEQUENCE</scope>
    <source>
        <strain evidence="1">CBHHK182m</strain>
    </source>
</reference>
<dbReference type="Proteomes" id="UP001215598">
    <property type="component" value="Unassembled WGS sequence"/>
</dbReference>
<keyword evidence="2" id="KW-1185">Reference proteome</keyword>
<evidence type="ECO:0000313" key="2">
    <source>
        <dbReference type="Proteomes" id="UP001215598"/>
    </source>
</evidence>
<sequence length="122" mass="13377">MSDEHYWSDSESPPVYTEYVHTTPSHTECFGLARSGNCTRPPAAGGFCAAHQGQAMLADPKARFITAEMRRAHTEERRCCGLTKKYQLCNTSLNAISIMAIQLVNTPRFLSVTVGTLGPTVI</sequence>
<gene>
    <name evidence="1" type="ORF">B0H16DRAFT_1482472</name>
</gene>
<protein>
    <submittedName>
        <fullName evidence="1">Uncharacterized protein</fullName>
    </submittedName>
</protein>
<dbReference type="EMBL" id="JARKIB010000481">
    <property type="protein sequence ID" value="KAJ7704732.1"/>
    <property type="molecule type" value="Genomic_DNA"/>
</dbReference>
<name>A0AAD7GT20_9AGAR</name>
<dbReference type="AlphaFoldDB" id="A0AAD7GT20"/>
<comment type="caution">
    <text evidence="1">The sequence shown here is derived from an EMBL/GenBank/DDBJ whole genome shotgun (WGS) entry which is preliminary data.</text>
</comment>
<evidence type="ECO:0000313" key="1">
    <source>
        <dbReference type="EMBL" id="KAJ7704732.1"/>
    </source>
</evidence>